<reference evidence="1" key="1">
    <citation type="submission" date="2020-06" db="EMBL/GenBank/DDBJ databases">
        <title>Legume-microbial interactions unlock mineral nutrients during tropical forest succession.</title>
        <authorList>
            <person name="Epihov D.Z."/>
        </authorList>
    </citation>
    <scope>NUCLEOTIDE SEQUENCE [LARGE SCALE GENOMIC DNA]</scope>
    <source>
        <strain evidence="1">Pan2503</strain>
    </source>
</reference>
<protein>
    <submittedName>
        <fullName evidence="1">Uncharacterized protein</fullName>
    </submittedName>
</protein>
<keyword evidence="2" id="KW-1185">Reference proteome</keyword>
<organism evidence="1 2">
    <name type="scientific">Candidatus Acidiferrum panamense</name>
    <dbReference type="NCBI Taxonomy" id="2741543"/>
    <lineage>
        <taxon>Bacteria</taxon>
        <taxon>Pseudomonadati</taxon>
        <taxon>Acidobacteriota</taxon>
        <taxon>Terriglobia</taxon>
        <taxon>Candidatus Acidiferrales</taxon>
        <taxon>Candidatus Acidiferrum</taxon>
    </lineage>
</organism>
<evidence type="ECO:0000313" key="1">
    <source>
        <dbReference type="EMBL" id="MBA0085519.1"/>
    </source>
</evidence>
<proteinExistence type="predicted"/>
<dbReference type="Proteomes" id="UP000567293">
    <property type="component" value="Unassembled WGS sequence"/>
</dbReference>
<sequence length="114" mass="12544">MANPNPLAGVVPQVVHPVNDGETTVTEPIEKIEGEVALDTYVKAQTSSPEVVGRITELENCLWRLADAVLHSSSLGRHPELRAAAEDAKLVLKNRLEVDESRHRFPSELGRIEE</sequence>
<comment type="caution">
    <text evidence="1">The sequence shown here is derived from an EMBL/GenBank/DDBJ whole genome shotgun (WGS) entry which is preliminary data.</text>
</comment>
<gene>
    <name evidence="1" type="ORF">HRJ53_11030</name>
</gene>
<name>A0A7V8NQ73_9BACT</name>
<evidence type="ECO:0000313" key="2">
    <source>
        <dbReference type="Proteomes" id="UP000567293"/>
    </source>
</evidence>
<dbReference type="EMBL" id="JACDQQ010001071">
    <property type="protein sequence ID" value="MBA0085519.1"/>
    <property type="molecule type" value="Genomic_DNA"/>
</dbReference>
<dbReference type="AlphaFoldDB" id="A0A7V8NQ73"/>
<accession>A0A7V8NQ73</accession>